<evidence type="ECO:0000259" key="17">
    <source>
        <dbReference type="PROSITE" id="PS50055"/>
    </source>
</evidence>
<dbReference type="SUPFAM" id="SSF48726">
    <property type="entry name" value="Immunoglobulin"/>
    <property type="match status" value="3"/>
</dbReference>
<dbReference type="InterPro" id="IPR036116">
    <property type="entry name" value="FN3_sf"/>
</dbReference>
<evidence type="ECO:0000256" key="1">
    <source>
        <dbReference type="ARBA" id="ARBA00004479"/>
    </source>
</evidence>
<feature type="domain" description="Fibronectin type-III" evidence="20">
    <location>
        <begin position="556"/>
        <end position="647"/>
    </location>
</feature>
<dbReference type="CDD" id="cd14553">
    <property type="entry name" value="R-PTPc-LAR-1"/>
    <property type="match status" value="1"/>
</dbReference>
<evidence type="ECO:0000256" key="2">
    <source>
        <dbReference type="ARBA" id="ARBA00010504"/>
    </source>
</evidence>
<keyword evidence="21" id="KW-1185">Reference proteome</keyword>
<protein>
    <recommendedName>
        <fullName evidence="3">protein-tyrosine-phosphatase</fullName>
        <ecNumber evidence="3">3.1.3.48</ecNumber>
    </recommendedName>
</protein>
<accession>A0ABM1N6W2</accession>
<feature type="signal peptide" evidence="16">
    <location>
        <begin position="1"/>
        <end position="39"/>
    </location>
</feature>
<dbReference type="InterPro" id="IPR000242">
    <property type="entry name" value="PTP_cat"/>
</dbReference>
<dbReference type="PROSITE" id="PS50056">
    <property type="entry name" value="TYR_PHOSPHATASE_2"/>
    <property type="match status" value="2"/>
</dbReference>
<dbReference type="InterPro" id="IPR050713">
    <property type="entry name" value="RTP_Phos/Ushers"/>
</dbReference>
<feature type="domain" description="Tyrosine specific protein phosphatases" evidence="18">
    <location>
        <begin position="1692"/>
        <end position="1763"/>
    </location>
</feature>
<feature type="domain" description="Fibronectin type-III" evidence="20">
    <location>
        <begin position="458"/>
        <end position="552"/>
    </location>
</feature>
<keyword evidence="6" id="KW-0677">Repeat</keyword>
<dbReference type="PROSITE" id="PS50853">
    <property type="entry name" value="FN3"/>
    <property type="match status" value="9"/>
</dbReference>
<evidence type="ECO:0000256" key="5">
    <source>
        <dbReference type="ARBA" id="ARBA00022729"/>
    </source>
</evidence>
<evidence type="ECO:0000256" key="4">
    <source>
        <dbReference type="ARBA" id="ARBA00022692"/>
    </source>
</evidence>
<feature type="domain" description="Fibronectin type-III" evidence="20">
    <location>
        <begin position="652"/>
        <end position="746"/>
    </location>
</feature>
<dbReference type="InterPro" id="IPR003599">
    <property type="entry name" value="Ig_sub"/>
</dbReference>
<evidence type="ECO:0000256" key="13">
    <source>
        <dbReference type="ARBA" id="ARBA00051722"/>
    </source>
</evidence>
<dbReference type="InterPro" id="IPR003598">
    <property type="entry name" value="Ig_sub2"/>
</dbReference>
<feature type="domain" description="Fibronectin type-III" evidence="20">
    <location>
        <begin position="854"/>
        <end position="953"/>
    </location>
</feature>
<keyword evidence="10 15" id="KW-0472">Membrane</keyword>
<dbReference type="GeneID" id="108566937"/>
<keyword evidence="12" id="KW-0325">Glycoprotein</keyword>
<dbReference type="PANTHER" id="PTHR46957">
    <property type="entry name" value="CYTOKINE RECEPTOR"/>
    <property type="match status" value="1"/>
</dbReference>
<reference evidence="22" key="1">
    <citation type="submission" date="2025-08" db="UniProtKB">
        <authorList>
            <consortium name="RefSeq"/>
        </authorList>
    </citation>
    <scope>IDENTIFICATION</scope>
    <source>
        <tissue evidence="22">Whole Larva</tissue>
    </source>
</reference>
<dbReference type="Pfam" id="PF13927">
    <property type="entry name" value="Ig_3"/>
    <property type="match status" value="1"/>
</dbReference>
<evidence type="ECO:0000256" key="7">
    <source>
        <dbReference type="ARBA" id="ARBA00022801"/>
    </source>
</evidence>
<feature type="chain" id="PRO_5046573037" description="protein-tyrosine-phosphatase" evidence="16">
    <location>
        <begin position="40"/>
        <end position="2072"/>
    </location>
</feature>
<dbReference type="InterPro" id="IPR003961">
    <property type="entry name" value="FN3_dom"/>
</dbReference>
<dbReference type="PANTHER" id="PTHR46957:SF6">
    <property type="entry name" value="PROTEIN-TYROSINE-PHOSPHATASE"/>
    <property type="match status" value="1"/>
</dbReference>
<evidence type="ECO:0000256" key="3">
    <source>
        <dbReference type="ARBA" id="ARBA00013064"/>
    </source>
</evidence>
<dbReference type="Pfam" id="PF00041">
    <property type="entry name" value="fn3"/>
    <property type="match status" value="9"/>
</dbReference>
<dbReference type="InterPro" id="IPR000387">
    <property type="entry name" value="Tyr_Pase_dom"/>
</dbReference>
<evidence type="ECO:0000313" key="22">
    <source>
        <dbReference type="RefSeq" id="XP_017782562.1"/>
    </source>
</evidence>
<dbReference type="Gene3D" id="2.60.40.10">
    <property type="entry name" value="Immunoglobulins"/>
    <property type="match status" value="12"/>
</dbReference>
<keyword evidence="11" id="KW-0675">Receptor</keyword>
<evidence type="ECO:0000256" key="11">
    <source>
        <dbReference type="ARBA" id="ARBA00023170"/>
    </source>
</evidence>
<feature type="domain" description="Tyrosine-protein phosphatase" evidence="17">
    <location>
        <begin position="1517"/>
        <end position="1772"/>
    </location>
</feature>
<feature type="domain" description="Ig-like" evidence="19">
    <location>
        <begin position="165"/>
        <end position="254"/>
    </location>
</feature>
<feature type="domain" description="Tyrosine specific protein phosphatases" evidence="18">
    <location>
        <begin position="1981"/>
        <end position="2054"/>
    </location>
</feature>
<dbReference type="RefSeq" id="XP_017782562.1">
    <property type="nucleotide sequence ID" value="XM_017927073.1"/>
</dbReference>
<dbReference type="InterPro" id="IPR003595">
    <property type="entry name" value="Tyr_Pase_cat"/>
</dbReference>
<sequence length="2072" mass="233101">MHFCLLFLHRLMMMPPHKGAGAPLLAALFILIATGQVFASDGNYTDMNIMNINIQYLTHPPEIMMKPRNQQVKAGGIAFFYCAARGDPAPVIQWRKNGKRVSGTQSRYQVKDFTDGGALLRIEPVKASRDDATYECVAENGVGDAVNAEATLVVFEADKLPPGFPKIRQPPSANKVVEVGHSTVLSCDATGDPAPRITWVRNMLPIDTSNNPRYSIRDEMPGALQITNSEENDQGKYECVAENSIGTEYSKSAQLYVKVRRVPPNFSKPPQPVNEVMLGADLNLTCVAVGSPMPFVKWRKGASQDLTPDDNLPVGINTLQLKDIQESANYTCVAVSTLGLIEATAQVKVQSLPGPPTNLKVTEITATSVRLSWSYNGQEDLQYYVIQFKPKYANQAYSEISGIITMYYSVRNLSPYTEYEMYVIAHNVIGRGPPSAPAIVTTGETADSSFGGAKPGTAPRNVQPKPLSSTTMVVQWDEPETPNGQVTGYKVYYTENSYLQMAQWKSQTVDNNRLTTIGELTPHTIYTIRVQAFTSVGPGPLSAPVHVKTQQGVPSQPTNLRATDIGETAVTLQWSKPAHSGESIVSYEVFWNDTYSKERLHRRISVSESYVLTGLYPNTLYYVWLAARSQRGEGATTPPIHVRTKQYVPGAPPNNVTGEAVSPTSIQVNWEPPPAERSNGNIIYYKLQFVEAGRSDSEASIVRLNATSFILDELKRWAEYRIWVLAGTSVGDGPPSYPITVRTHEDVFQMPGDPQDVKVTPINSTTIKVNWMPPLAKDRNGIIRGYHIHVQETKDEGKSLLNDPLRFDVLGDSLELNVSGLQPDTKYSVQVAALTRKGDGDRSPPVSVKTPGGVPNRPSLTFKVIEREPTVSVELEWSRPSQTYGELQGYRLRYGVKDQLLKEVPLKGSHTQIYRIKDLERGVEYEFRVAGLNHIGIGQEAIKFMNTPEGPPTGPPTNISFHFQTPDVVCITWDPPTREHRNGQIVKYDIQFHKKSDHTNIIERNVSTTKAVFTNLEENTEYVFHIKAYTSQGAGPYSEKISMETERDIGRAPMSVRAVATSDTSVEVWWEPVPSRGKVIGYQIFYTMTAVEDLDEWQQKSVGLTESADLFNLEKFADYAIAVAARMKNGLGRLSEKVTVKVKPEDVPLNLKAHDVTTHSMTLSWAPPIRLNPINYKISFDAIKEFVDSQGITQTQNIQRVEVTLKNNIRSHTINELSPFTTYNVNVSAIPTDYTYRPPTKITVTTQMAAPQPMVQPDFYGVVNGEEIQVILPQASEEYGPISHYYLIVVPEDKATIQNNPDQFLTEEMIANKGHKGENPNAPYIAAKFPQRNIPYTFHLGTGEDYDGFRNRKLERGKKYKIFVRAVVDTPQKSLYTSSPFSEFLALDMREVPPGDPPLRPNPNVPTDNDVKVSSQHKEAGVIWVVVPIIAALVLSCILVVIFILKKRRQPCKTPDQAAVTRPLIAADLNNSMAPSDPVEMRRLNFQTPGMMSHPPIPISELANHIDRLKANDNMKFSQEYESIEPGQQFTWDHSNMEVNKPKNRYANVIAYDHSRVILQPEDAMLGSDYINANYCDGYRKHNAYVATQGPLQETFSDFWRMCWELRTATIVMMTKLEERTRIKCDQYWPSRGTETYGCMTVSITDVQELATYCIRTFQIHRQGHSERREIKQLQFTAWPDHGVPDHPAPFLQFLRRVRNMNPADAGPLVVHCSAGVGRTGCFIVIDSMLERMRNEKSIDIYGHVTCLRAQRNYMVQTEDQYVFIHDSLLEAVICGMTEVPARNLHSHIQKLMQPEIGENTTGMELEFKKLSNIKTDSSRFVTANLPANKHKNRLVHILPFESTRVCLTPIRNVDGSDYINASFVDGYRYRKAYIATQSPLPDTADDLWRMLWEHNSTIIVMLTKLKEMGREKCHQYWPSDRSVRYQCFVVDPIAEYNMPQYILREFKVTDARDGSSRTVRQFQFTDWPEQGVPKSGDGFIDFIGQVHKTKEQFGQDGPITVHCSAGVGRTGVFITLSIVLERMQYEGVVDVFQTARILRTQRPAMVQTEDQYQFCYRTALEYLGSFDHYTN</sequence>
<feature type="domain" description="Tyrosine-protein phosphatase" evidence="17">
    <location>
        <begin position="1804"/>
        <end position="2063"/>
    </location>
</feature>
<comment type="similarity">
    <text evidence="2">Belongs to the protein-tyrosine phosphatase family. Receptor class 2A subfamily.</text>
</comment>
<evidence type="ECO:0000256" key="8">
    <source>
        <dbReference type="ARBA" id="ARBA00022912"/>
    </source>
</evidence>
<dbReference type="SUPFAM" id="SSF52799">
    <property type="entry name" value="(Phosphotyrosine protein) phosphatases II"/>
    <property type="match status" value="2"/>
</dbReference>
<keyword evidence="7" id="KW-0378">Hydrolase</keyword>
<feature type="transmembrane region" description="Helical" evidence="15">
    <location>
        <begin position="1422"/>
        <end position="1445"/>
    </location>
</feature>
<dbReference type="CDD" id="cd00063">
    <property type="entry name" value="FN3"/>
    <property type="match status" value="9"/>
</dbReference>
<evidence type="ECO:0000259" key="18">
    <source>
        <dbReference type="PROSITE" id="PS50056"/>
    </source>
</evidence>
<dbReference type="Proteomes" id="UP000695000">
    <property type="component" value="Unplaced"/>
</dbReference>
<proteinExistence type="inferred from homology"/>
<dbReference type="SMART" id="SM00404">
    <property type="entry name" value="PTPc_motif"/>
    <property type="match status" value="2"/>
</dbReference>
<evidence type="ECO:0000256" key="12">
    <source>
        <dbReference type="ARBA" id="ARBA00023180"/>
    </source>
</evidence>
<dbReference type="SMART" id="SM00060">
    <property type="entry name" value="FN3"/>
    <property type="match status" value="9"/>
</dbReference>
<dbReference type="InterPro" id="IPR013098">
    <property type="entry name" value="Ig_I-set"/>
</dbReference>
<dbReference type="PROSITE" id="PS00383">
    <property type="entry name" value="TYR_PHOSPHATASE_1"/>
    <property type="match status" value="2"/>
</dbReference>
<dbReference type="PRINTS" id="PR00700">
    <property type="entry name" value="PRTYPHPHTASE"/>
</dbReference>
<feature type="domain" description="Ig-like" evidence="19">
    <location>
        <begin position="264"/>
        <end position="348"/>
    </location>
</feature>
<dbReference type="Pfam" id="PF00102">
    <property type="entry name" value="Y_phosphatase"/>
    <property type="match status" value="2"/>
</dbReference>
<dbReference type="EC" id="3.1.3.48" evidence="3"/>
<evidence type="ECO:0000256" key="10">
    <source>
        <dbReference type="ARBA" id="ARBA00023136"/>
    </source>
</evidence>
<dbReference type="Pfam" id="PF07679">
    <property type="entry name" value="I-set"/>
    <property type="match status" value="2"/>
</dbReference>
<dbReference type="InterPro" id="IPR029021">
    <property type="entry name" value="Prot-tyrosine_phosphatase-like"/>
</dbReference>
<evidence type="ECO:0000256" key="6">
    <source>
        <dbReference type="ARBA" id="ARBA00022737"/>
    </source>
</evidence>
<dbReference type="PROSITE" id="PS50835">
    <property type="entry name" value="IG_LIKE"/>
    <property type="match status" value="3"/>
</dbReference>
<name>A0ABM1N6W2_NICVS</name>
<dbReference type="Gene3D" id="3.90.190.10">
    <property type="entry name" value="Protein tyrosine phosphatase superfamily"/>
    <property type="match status" value="2"/>
</dbReference>
<dbReference type="SMART" id="SM00194">
    <property type="entry name" value="PTPc"/>
    <property type="match status" value="2"/>
</dbReference>
<feature type="region of interest" description="Disordered" evidence="14">
    <location>
        <begin position="443"/>
        <end position="467"/>
    </location>
</feature>
<comment type="catalytic activity">
    <reaction evidence="13">
        <text>O-phospho-L-tyrosyl-[protein] + H2O = L-tyrosyl-[protein] + phosphate</text>
        <dbReference type="Rhea" id="RHEA:10684"/>
        <dbReference type="Rhea" id="RHEA-COMP:10136"/>
        <dbReference type="Rhea" id="RHEA-COMP:20101"/>
        <dbReference type="ChEBI" id="CHEBI:15377"/>
        <dbReference type="ChEBI" id="CHEBI:43474"/>
        <dbReference type="ChEBI" id="CHEBI:46858"/>
        <dbReference type="ChEBI" id="CHEBI:61978"/>
        <dbReference type="EC" id="3.1.3.48"/>
    </reaction>
</comment>
<dbReference type="SMART" id="SM00409">
    <property type="entry name" value="IG"/>
    <property type="match status" value="3"/>
</dbReference>
<keyword evidence="5 16" id="KW-0732">Signal</keyword>
<evidence type="ECO:0000256" key="15">
    <source>
        <dbReference type="SAM" id="Phobius"/>
    </source>
</evidence>
<gene>
    <name evidence="22" type="primary">LOC108566937</name>
</gene>
<feature type="domain" description="Fibronectin type-III" evidence="20">
    <location>
        <begin position="753"/>
        <end position="853"/>
    </location>
</feature>
<evidence type="ECO:0000256" key="9">
    <source>
        <dbReference type="ARBA" id="ARBA00022989"/>
    </source>
</evidence>
<dbReference type="InterPro" id="IPR036179">
    <property type="entry name" value="Ig-like_dom_sf"/>
</dbReference>
<dbReference type="InterPro" id="IPR007110">
    <property type="entry name" value="Ig-like_dom"/>
</dbReference>
<evidence type="ECO:0000259" key="20">
    <source>
        <dbReference type="PROSITE" id="PS50853"/>
    </source>
</evidence>
<dbReference type="InterPro" id="IPR013783">
    <property type="entry name" value="Ig-like_fold"/>
</dbReference>
<feature type="domain" description="Fibronectin type-III" evidence="20">
    <location>
        <begin position="955"/>
        <end position="1048"/>
    </location>
</feature>
<evidence type="ECO:0000256" key="14">
    <source>
        <dbReference type="SAM" id="MobiDB-lite"/>
    </source>
</evidence>
<keyword evidence="9 15" id="KW-1133">Transmembrane helix</keyword>
<evidence type="ECO:0000313" key="21">
    <source>
        <dbReference type="Proteomes" id="UP000695000"/>
    </source>
</evidence>
<dbReference type="SUPFAM" id="SSF49265">
    <property type="entry name" value="Fibronectin type III"/>
    <property type="match status" value="6"/>
</dbReference>
<keyword evidence="8" id="KW-0904">Protein phosphatase</keyword>
<dbReference type="PROSITE" id="PS50055">
    <property type="entry name" value="TYR_PHOSPHATASE_PTP"/>
    <property type="match status" value="2"/>
</dbReference>
<dbReference type="InterPro" id="IPR016130">
    <property type="entry name" value="Tyr_Pase_AS"/>
</dbReference>
<dbReference type="SMART" id="SM00408">
    <property type="entry name" value="IGc2"/>
    <property type="match status" value="3"/>
</dbReference>
<keyword evidence="4 15" id="KW-0812">Transmembrane</keyword>
<feature type="domain" description="Fibronectin type-III" evidence="20">
    <location>
        <begin position="355"/>
        <end position="445"/>
    </location>
</feature>
<dbReference type="PRINTS" id="PR00014">
    <property type="entry name" value="FNTYPEIII"/>
</dbReference>
<evidence type="ECO:0000259" key="19">
    <source>
        <dbReference type="PROSITE" id="PS50835"/>
    </source>
</evidence>
<feature type="domain" description="Fibronectin type-III" evidence="20">
    <location>
        <begin position="1052"/>
        <end position="1145"/>
    </location>
</feature>
<feature type="domain" description="Fibronectin type-III" evidence="20">
    <location>
        <begin position="1147"/>
        <end position="1249"/>
    </location>
</feature>
<feature type="domain" description="Ig-like" evidence="19">
    <location>
        <begin position="61"/>
        <end position="153"/>
    </location>
</feature>
<comment type="subcellular location">
    <subcellularLocation>
        <location evidence="1">Membrane</location>
        <topology evidence="1">Single-pass type I membrane protein</topology>
    </subcellularLocation>
</comment>
<evidence type="ECO:0000256" key="16">
    <source>
        <dbReference type="SAM" id="SignalP"/>
    </source>
</evidence>
<organism evidence="21 22">
    <name type="scientific">Nicrophorus vespilloides</name>
    <name type="common">Boreal carrion beetle</name>
    <dbReference type="NCBI Taxonomy" id="110193"/>
    <lineage>
        <taxon>Eukaryota</taxon>
        <taxon>Metazoa</taxon>
        <taxon>Ecdysozoa</taxon>
        <taxon>Arthropoda</taxon>
        <taxon>Hexapoda</taxon>
        <taxon>Insecta</taxon>
        <taxon>Pterygota</taxon>
        <taxon>Neoptera</taxon>
        <taxon>Endopterygota</taxon>
        <taxon>Coleoptera</taxon>
        <taxon>Polyphaga</taxon>
        <taxon>Staphyliniformia</taxon>
        <taxon>Silphidae</taxon>
        <taxon>Nicrophorinae</taxon>
        <taxon>Nicrophorus</taxon>
    </lineage>
</organism>